<name>A0ABS4IIG3_9BACI</name>
<dbReference type="InterPro" id="IPR018107">
    <property type="entry name" value="Na-dicarboxylate_symporter_CS"/>
</dbReference>
<keyword evidence="4 8" id="KW-0812">Transmembrane</keyword>
<evidence type="ECO:0000256" key="3">
    <source>
        <dbReference type="ARBA" id="ARBA00022475"/>
    </source>
</evidence>
<keyword evidence="6 8" id="KW-1133">Transmembrane helix</keyword>
<evidence type="ECO:0000313" key="10">
    <source>
        <dbReference type="Proteomes" id="UP001519345"/>
    </source>
</evidence>
<comment type="caution">
    <text evidence="9">The sequence shown here is derived from an EMBL/GenBank/DDBJ whole genome shotgun (WGS) entry which is preliminary data.</text>
</comment>
<evidence type="ECO:0000256" key="5">
    <source>
        <dbReference type="ARBA" id="ARBA00022847"/>
    </source>
</evidence>
<dbReference type="Gene3D" id="1.10.3860.10">
    <property type="entry name" value="Sodium:dicarboxylate symporter"/>
    <property type="match status" value="1"/>
</dbReference>
<sequence length="400" mass="41706">MKKNIIWQIVAAFILAIIVGLIFGERASFVQPLGDLFLRLIQFIIIPLILSTIVVGVTSAGDIKKLGRLGGKTVSYFLVTGFIAIAIGLTAGYLFSPGTGADVSIDEGAVTSNETEGVVQTLLNIVPTNPIEALTSGNVLQIIFFAIFLGIGIILVGEKAAPVKHFFDGFAEIMYKITGMIMVLVPLGIFGLLAPIVGEYGASVLLPLIKLILAMLVACLIHAVVVYGSAVKTFSKVNPLDFFKGIFPATAVAFSTASSAGTLPVTMKNTQESLGVSKETSSFVLPLGATINMDGTAIYQGVAVLFIAQYFSVELSFAQIMTVALVATLASIGTAGVPGAGLIMLTMVLAAVNLPLEGIALVASIDRILDMMRTAVNVTGDASASVVVDSSEKNRDSPAA</sequence>
<dbReference type="PANTHER" id="PTHR42865">
    <property type="entry name" value="PROTON/GLUTAMATE-ASPARTATE SYMPORTER"/>
    <property type="match status" value="1"/>
</dbReference>
<feature type="transmembrane region" description="Helical" evidence="8">
    <location>
        <begin position="5"/>
        <end position="24"/>
    </location>
</feature>
<dbReference type="InterPro" id="IPR001991">
    <property type="entry name" value="Na-dicarboxylate_symporter"/>
</dbReference>
<feature type="transmembrane region" description="Helical" evidence="8">
    <location>
        <begin position="204"/>
        <end position="230"/>
    </location>
</feature>
<organism evidence="9 10">
    <name type="scientific">Virgibacillus natechei</name>
    <dbReference type="NCBI Taxonomy" id="1216297"/>
    <lineage>
        <taxon>Bacteria</taxon>
        <taxon>Bacillati</taxon>
        <taxon>Bacillota</taxon>
        <taxon>Bacilli</taxon>
        <taxon>Bacillales</taxon>
        <taxon>Bacillaceae</taxon>
        <taxon>Virgibacillus</taxon>
    </lineage>
</organism>
<evidence type="ECO:0000256" key="2">
    <source>
        <dbReference type="ARBA" id="ARBA00022448"/>
    </source>
</evidence>
<keyword evidence="5" id="KW-0769">Symport</keyword>
<keyword evidence="10" id="KW-1185">Reference proteome</keyword>
<keyword evidence="3" id="KW-1003">Cell membrane</keyword>
<evidence type="ECO:0000313" key="9">
    <source>
        <dbReference type="EMBL" id="MBP1970747.1"/>
    </source>
</evidence>
<proteinExistence type="predicted"/>
<dbReference type="PANTHER" id="PTHR42865:SF7">
    <property type="entry name" value="PROTON_GLUTAMATE-ASPARTATE SYMPORTER"/>
    <property type="match status" value="1"/>
</dbReference>
<comment type="subcellular location">
    <subcellularLocation>
        <location evidence="1">Cell membrane</location>
        <topology evidence="1">Multi-pass membrane protein</topology>
    </subcellularLocation>
</comment>
<accession>A0ABS4IIG3</accession>
<keyword evidence="2" id="KW-0813">Transport</keyword>
<dbReference type="InterPro" id="IPR036458">
    <property type="entry name" value="Na:dicarbo_symporter_sf"/>
</dbReference>
<evidence type="ECO:0000256" key="8">
    <source>
        <dbReference type="SAM" id="Phobius"/>
    </source>
</evidence>
<feature type="transmembrane region" description="Helical" evidence="8">
    <location>
        <begin position="342"/>
        <end position="363"/>
    </location>
</feature>
<evidence type="ECO:0000256" key="1">
    <source>
        <dbReference type="ARBA" id="ARBA00004651"/>
    </source>
</evidence>
<evidence type="ECO:0000256" key="4">
    <source>
        <dbReference type="ARBA" id="ARBA00022692"/>
    </source>
</evidence>
<feature type="transmembrane region" description="Helical" evidence="8">
    <location>
        <begin position="73"/>
        <end position="95"/>
    </location>
</feature>
<feature type="transmembrane region" description="Helical" evidence="8">
    <location>
        <begin position="177"/>
        <end position="198"/>
    </location>
</feature>
<reference evidence="9 10" key="1">
    <citation type="submission" date="2021-03" db="EMBL/GenBank/DDBJ databases">
        <title>Genomic Encyclopedia of Type Strains, Phase IV (KMG-IV): sequencing the most valuable type-strain genomes for metagenomic binning, comparative biology and taxonomic classification.</title>
        <authorList>
            <person name="Goeker M."/>
        </authorList>
    </citation>
    <scope>NUCLEOTIDE SEQUENCE [LARGE SCALE GENOMIC DNA]</scope>
    <source>
        <strain evidence="9 10">DSM 25609</strain>
    </source>
</reference>
<protein>
    <submittedName>
        <fullName evidence="9">Na+/H+-dicarboxylate symporter</fullName>
    </submittedName>
</protein>
<dbReference type="RefSeq" id="WP_209463849.1">
    <property type="nucleotide sequence ID" value="NZ_CP110224.1"/>
</dbReference>
<gene>
    <name evidence="9" type="ORF">J2Z83_002883</name>
</gene>
<evidence type="ECO:0000256" key="6">
    <source>
        <dbReference type="ARBA" id="ARBA00022989"/>
    </source>
</evidence>
<feature type="transmembrane region" description="Helical" evidence="8">
    <location>
        <begin position="139"/>
        <end position="156"/>
    </location>
</feature>
<keyword evidence="7 8" id="KW-0472">Membrane</keyword>
<dbReference type="PROSITE" id="PS00714">
    <property type="entry name" value="NA_DICARBOXYL_SYMP_2"/>
    <property type="match status" value="1"/>
</dbReference>
<dbReference type="PRINTS" id="PR00173">
    <property type="entry name" value="EDTRNSPORT"/>
</dbReference>
<dbReference type="Proteomes" id="UP001519345">
    <property type="component" value="Unassembled WGS sequence"/>
</dbReference>
<dbReference type="SUPFAM" id="SSF118215">
    <property type="entry name" value="Proton glutamate symport protein"/>
    <property type="match status" value="1"/>
</dbReference>
<evidence type="ECO:0000256" key="7">
    <source>
        <dbReference type="ARBA" id="ARBA00023136"/>
    </source>
</evidence>
<dbReference type="Pfam" id="PF00375">
    <property type="entry name" value="SDF"/>
    <property type="match status" value="1"/>
</dbReference>
<dbReference type="EMBL" id="JAGGKX010000016">
    <property type="protein sequence ID" value="MBP1970747.1"/>
    <property type="molecule type" value="Genomic_DNA"/>
</dbReference>
<feature type="transmembrane region" description="Helical" evidence="8">
    <location>
        <begin position="36"/>
        <end position="61"/>
    </location>
</feature>